<gene>
    <name evidence="1" type="ORF">V7S43_014716</name>
</gene>
<keyword evidence="2" id="KW-1185">Reference proteome</keyword>
<sequence>MKKFRQPVVAVSYGAGPLWLLDEGYVGLDKHSKTAKNVADIFNKIYTSDA</sequence>
<dbReference type="Proteomes" id="UP001632037">
    <property type="component" value="Unassembled WGS sequence"/>
</dbReference>
<dbReference type="AlphaFoldDB" id="A0ABD3F291"/>
<name>A0ABD3F291_9STRA</name>
<protein>
    <submittedName>
        <fullName evidence="1">Uncharacterized protein</fullName>
    </submittedName>
</protein>
<comment type="caution">
    <text evidence="1">The sequence shown here is derived from an EMBL/GenBank/DDBJ whole genome shotgun (WGS) entry which is preliminary data.</text>
</comment>
<reference evidence="1 2" key="1">
    <citation type="submission" date="2024-09" db="EMBL/GenBank/DDBJ databases">
        <title>Genome sequencing and assembly of Phytophthora oleae, isolate VK10A, causative agent of rot of olive drupes.</title>
        <authorList>
            <person name="Conti Taguali S."/>
            <person name="Riolo M."/>
            <person name="La Spada F."/>
            <person name="Cacciola S.O."/>
            <person name="Dionisio G."/>
        </authorList>
    </citation>
    <scope>NUCLEOTIDE SEQUENCE [LARGE SCALE GENOMIC DNA]</scope>
    <source>
        <strain evidence="1 2">VK10A</strain>
    </source>
</reference>
<accession>A0ABD3F291</accession>
<evidence type="ECO:0000313" key="1">
    <source>
        <dbReference type="EMBL" id="KAL3660185.1"/>
    </source>
</evidence>
<proteinExistence type="predicted"/>
<evidence type="ECO:0000313" key="2">
    <source>
        <dbReference type="Proteomes" id="UP001632037"/>
    </source>
</evidence>
<dbReference type="EMBL" id="JBIMZQ010000042">
    <property type="protein sequence ID" value="KAL3660185.1"/>
    <property type="molecule type" value="Genomic_DNA"/>
</dbReference>
<organism evidence="1 2">
    <name type="scientific">Phytophthora oleae</name>
    <dbReference type="NCBI Taxonomy" id="2107226"/>
    <lineage>
        <taxon>Eukaryota</taxon>
        <taxon>Sar</taxon>
        <taxon>Stramenopiles</taxon>
        <taxon>Oomycota</taxon>
        <taxon>Peronosporomycetes</taxon>
        <taxon>Peronosporales</taxon>
        <taxon>Peronosporaceae</taxon>
        <taxon>Phytophthora</taxon>
    </lineage>
</organism>